<dbReference type="STRING" id="137246.A0A401RU58"/>
<dbReference type="Pfam" id="PF00229">
    <property type="entry name" value="TNF"/>
    <property type="match status" value="1"/>
</dbReference>
<evidence type="ECO:0000256" key="1">
    <source>
        <dbReference type="ARBA" id="ARBA00004613"/>
    </source>
</evidence>
<dbReference type="Proteomes" id="UP000287033">
    <property type="component" value="Unassembled WGS sequence"/>
</dbReference>
<reference evidence="8 9" key="1">
    <citation type="journal article" date="2018" name="Nat. Ecol. Evol.">
        <title>Shark genomes provide insights into elasmobranch evolution and the origin of vertebrates.</title>
        <authorList>
            <person name="Hara Y"/>
            <person name="Yamaguchi K"/>
            <person name="Onimaru K"/>
            <person name="Kadota M"/>
            <person name="Koyanagi M"/>
            <person name="Keeley SD"/>
            <person name="Tatsumi K"/>
            <person name="Tanaka K"/>
            <person name="Motone F"/>
            <person name="Kageyama Y"/>
            <person name="Nozu R"/>
            <person name="Adachi N"/>
            <person name="Nishimura O"/>
            <person name="Nakagawa R"/>
            <person name="Tanegashima C"/>
            <person name="Kiyatake I"/>
            <person name="Matsumoto R"/>
            <person name="Murakumo K"/>
            <person name="Nishida K"/>
            <person name="Terakita A"/>
            <person name="Kuratani S"/>
            <person name="Sato K"/>
            <person name="Hyodo S Kuraku.S."/>
        </authorList>
    </citation>
    <scope>NUCLEOTIDE SEQUENCE [LARGE SCALE GENOMIC DNA]</scope>
</reference>
<evidence type="ECO:0000256" key="2">
    <source>
        <dbReference type="ARBA" id="ARBA00008670"/>
    </source>
</evidence>
<accession>A0A401RU58</accession>
<dbReference type="PANTHER" id="PTHR15151">
    <property type="entry name" value="PROTEIN EIGER"/>
    <property type="match status" value="1"/>
</dbReference>
<keyword evidence="6" id="KW-0325">Glycoprotein</keyword>
<comment type="subcellular location">
    <subcellularLocation>
        <location evidence="1">Secreted</location>
    </subcellularLocation>
</comment>
<evidence type="ECO:0000259" key="7">
    <source>
        <dbReference type="PROSITE" id="PS50049"/>
    </source>
</evidence>
<name>A0A401RU58_CHIPU</name>
<dbReference type="GO" id="GO:0006955">
    <property type="term" value="P:immune response"/>
    <property type="evidence" value="ECO:0007669"/>
    <property type="project" value="InterPro"/>
</dbReference>
<feature type="domain" description="THD" evidence="7">
    <location>
        <begin position="111"/>
        <end position="252"/>
    </location>
</feature>
<gene>
    <name evidence="8" type="ORF">chiPu_0020152</name>
</gene>
<dbReference type="InterPro" id="IPR051748">
    <property type="entry name" value="TNF_Ligand_Superfamily"/>
</dbReference>
<dbReference type="GO" id="GO:0016020">
    <property type="term" value="C:membrane"/>
    <property type="evidence" value="ECO:0007669"/>
    <property type="project" value="InterPro"/>
</dbReference>
<evidence type="ECO:0000313" key="9">
    <source>
        <dbReference type="Proteomes" id="UP000287033"/>
    </source>
</evidence>
<evidence type="ECO:0000313" key="8">
    <source>
        <dbReference type="EMBL" id="GCC21677.1"/>
    </source>
</evidence>
<dbReference type="AlphaFoldDB" id="A0A401RU58"/>
<evidence type="ECO:0000256" key="4">
    <source>
        <dbReference type="ARBA" id="ARBA00022525"/>
    </source>
</evidence>
<organism evidence="8 9">
    <name type="scientific">Chiloscyllium punctatum</name>
    <name type="common">Brownbanded bambooshark</name>
    <name type="synonym">Hemiscyllium punctatum</name>
    <dbReference type="NCBI Taxonomy" id="137246"/>
    <lineage>
        <taxon>Eukaryota</taxon>
        <taxon>Metazoa</taxon>
        <taxon>Chordata</taxon>
        <taxon>Craniata</taxon>
        <taxon>Vertebrata</taxon>
        <taxon>Chondrichthyes</taxon>
        <taxon>Elasmobranchii</taxon>
        <taxon>Galeomorphii</taxon>
        <taxon>Galeoidea</taxon>
        <taxon>Orectolobiformes</taxon>
        <taxon>Hemiscylliidae</taxon>
        <taxon>Chiloscyllium</taxon>
    </lineage>
</organism>
<dbReference type="SUPFAM" id="SSF49842">
    <property type="entry name" value="TNF-like"/>
    <property type="match status" value="1"/>
</dbReference>
<comment type="caution">
    <text evidence="8">The sequence shown here is derived from an EMBL/GenBank/DDBJ whole genome shotgun (WGS) entry which is preliminary data.</text>
</comment>
<evidence type="ECO:0000256" key="3">
    <source>
        <dbReference type="ARBA" id="ARBA00022514"/>
    </source>
</evidence>
<proteinExistence type="inferred from homology"/>
<protein>
    <recommendedName>
        <fullName evidence="7">THD domain-containing protein</fullName>
    </recommendedName>
</protein>
<keyword evidence="9" id="KW-1185">Reference proteome</keyword>
<evidence type="ECO:0000256" key="6">
    <source>
        <dbReference type="ARBA" id="ARBA00023180"/>
    </source>
</evidence>
<dbReference type="InterPro" id="IPR008983">
    <property type="entry name" value="Tumour_necrosis_fac-like_dom"/>
</dbReference>
<keyword evidence="5" id="KW-1015">Disulfide bond</keyword>
<dbReference type="GO" id="GO:0005615">
    <property type="term" value="C:extracellular space"/>
    <property type="evidence" value="ECO:0007669"/>
    <property type="project" value="UniProtKB-KW"/>
</dbReference>
<dbReference type="GO" id="GO:0005125">
    <property type="term" value="F:cytokine activity"/>
    <property type="evidence" value="ECO:0007669"/>
    <property type="project" value="UniProtKB-KW"/>
</dbReference>
<dbReference type="Gene3D" id="2.60.120.40">
    <property type="match status" value="1"/>
</dbReference>
<dbReference type="PROSITE" id="PS50049">
    <property type="entry name" value="THD_2"/>
    <property type="match status" value="1"/>
</dbReference>
<dbReference type="OrthoDB" id="9945319at2759"/>
<keyword evidence="4" id="KW-0964">Secreted</keyword>
<dbReference type="InterPro" id="IPR006052">
    <property type="entry name" value="TNF_dom"/>
</dbReference>
<dbReference type="PANTHER" id="PTHR15151:SF20">
    <property type="entry name" value="TUMOR NECROSIS FACTOR LIGAND SUPERFAMILY MEMBER 12"/>
    <property type="match status" value="1"/>
</dbReference>
<dbReference type="GO" id="GO:0005164">
    <property type="term" value="F:tumor necrosis factor receptor binding"/>
    <property type="evidence" value="ECO:0007669"/>
    <property type="project" value="InterPro"/>
</dbReference>
<dbReference type="OMA" id="KAVRYNR"/>
<evidence type="ECO:0000256" key="5">
    <source>
        <dbReference type="ARBA" id="ARBA00023157"/>
    </source>
</evidence>
<comment type="similarity">
    <text evidence="2">Belongs to the tumor necrosis factor family.</text>
</comment>
<sequence length="252" mass="28315">MAGVRRLRWKIRLALLTALAVSLAFSSLALAALSWLKCLSLSRSLQAWESSLQRQGDVSMSLANVRSDLPQEVGSPAVRLSFLQGLLESKALTRIRRERRRDSGVKTKQPMAAHFEVMPNNVDGTYIVEKGGIIRQWLECPLETTKSAVTYNNKTARFTVHREGVYYIYSQVHCDDNTTAYLKLDVMVDKELTFRCVQGLPPTPTYSQQLAVHSCQASGLVRLRKKSQISVYSIAGVHLKPKTFTHFGLFKL</sequence>
<dbReference type="EMBL" id="BEZZ01002383">
    <property type="protein sequence ID" value="GCC21677.1"/>
    <property type="molecule type" value="Genomic_DNA"/>
</dbReference>
<keyword evidence="3" id="KW-0202">Cytokine</keyword>